<keyword evidence="2" id="KW-0547">Nucleotide-binding</keyword>
<proteinExistence type="predicted"/>
<dbReference type="SMART" id="SM00382">
    <property type="entry name" value="AAA"/>
    <property type="match status" value="1"/>
</dbReference>
<keyword evidence="1" id="KW-0813">Transport</keyword>
<dbReference type="PANTHER" id="PTHR42939:SF1">
    <property type="entry name" value="ABC TRANSPORTER ATP-BINDING PROTEIN ALBC-RELATED"/>
    <property type="match status" value="1"/>
</dbReference>
<dbReference type="STRING" id="649747.HMPREF0083_02515"/>
<name>U1YF36_ANEAE</name>
<reference evidence="5 6" key="1">
    <citation type="submission" date="2013-08" db="EMBL/GenBank/DDBJ databases">
        <authorList>
            <person name="Weinstock G."/>
            <person name="Sodergren E."/>
            <person name="Wylie T."/>
            <person name="Fulton L."/>
            <person name="Fulton R."/>
            <person name="Fronick C."/>
            <person name="O'Laughlin M."/>
            <person name="Godfrey J."/>
            <person name="Miner T."/>
            <person name="Herter B."/>
            <person name="Appelbaum E."/>
            <person name="Cordes M."/>
            <person name="Lek S."/>
            <person name="Wollam A."/>
            <person name="Pepin K.H."/>
            <person name="Palsikar V.B."/>
            <person name="Mitreva M."/>
            <person name="Wilson R.K."/>
        </authorList>
    </citation>
    <scope>NUCLEOTIDE SEQUENCE [LARGE SCALE GENOMIC DNA]</scope>
    <source>
        <strain evidence="5 6">ATCC 12856</strain>
    </source>
</reference>
<keyword evidence="3 5" id="KW-0067">ATP-binding</keyword>
<dbReference type="GO" id="GO:0016887">
    <property type="term" value="F:ATP hydrolysis activity"/>
    <property type="evidence" value="ECO:0007669"/>
    <property type="project" value="InterPro"/>
</dbReference>
<evidence type="ECO:0000313" key="6">
    <source>
        <dbReference type="Proteomes" id="UP000016511"/>
    </source>
</evidence>
<dbReference type="InterPro" id="IPR003439">
    <property type="entry name" value="ABC_transporter-like_ATP-bd"/>
</dbReference>
<dbReference type="InterPro" id="IPR051782">
    <property type="entry name" value="ABC_Transporter_VariousFunc"/>
</dbReference>
<evidence type="ECO:0000256" key="3">
    <source>
        <dbReference type="ARBA" id="ARBA00022840"/>
    </source>
</evidence>
<dbReference type="InterPro" id="IPR027417">
    <property type="entry name" value="P-loop_NTPase"/>
</dbReference>
<keyword evidence="6" id="KW-1185">Reference proteome</keyword>
<gene>
    <name evidence="5" type="ORF">HMPREF0083_02515</name>
</gene>
<feature type="domain" description="ABC transporter" evidence="4">
    <location>
        <begin position="9"/>
        <end position="231"/>
    </location>
</feature>
<evidence type="ECO:0000256" key="2">
    <source>
        <dbReference type="ARBA" id="ARBA00022741"/>
    </source>
</evidence>
<dbReference type="AlphaFoldDB" id="U1YF36"/>
<organism evidence="5 6">
    <name type="scientific">Aneurinibacillus aneurinilyticus ATCC 12856</name>
    <dbReference type="NCBI Taxonomy" id="649747"/>
    <lineage>
        <taxon>Bacteria</taxon>
        <taxon>Bacillati</taxon>
        <taxon>Bacillota</taxon>
        <taxon>Bacilli</taxon>
        <taxon>Bacillales</taxon>
        <taxon>Paenibacillaceae</taxon>
        <taxon>Aneurinibacillus group</taxon>
        <taxon>Aneurinibacillus</taxon>
    </lineage>
</organism>
<sequence>MREMAKMLLQLENVSKRYLRHTVVQDISFSIFEGQSLAILGKNGSGKSTILKIILGLSKATNGLVRQLRGDKLKIGYIPEQFPKNLRFTPDEYLYHLGKIQGLSSYYLQKRIPQLISQFQLDTVKNLWIHHLSKGMRQKVGIMQAILHEPDILVLDEPLSGLDMTTQQHLIEQILSLKKSGVAIIFTCHEMDLLRKVADRAIILEDKKIKEDFMLQEEIDGYMIIECRWHDSKACDLLRDVDGVTEYISLTEDVWRIQVVPSYSDRLIAQLLCWGASICSVTKHEDDHYEHKINEIFQT</sequence>
<dbReference type="PANTHER" id="PTHR42939">
    <property type="entry name" value="ABC TRANSPORTER ATP-BINDING PROTEIN ALBC-RELATED"/>
    <property type="match status" value="1"/>
</dbReference>
<dbReference type="Gene3D" id="3.40.50.300">
    <property type="entry name" value="P-loop containing nucleotide triphosphate hydrolases"/>
    <property type="match status" value="1"/>
</dbReference>
<dbReference type="InterPro" id="IPR003593">
    <property type="entry name" value="AAA+_ATPase"/>
</dbReference>
<evidence type="ECO:0000259" key="4">
    <source>
        <dbReference type="PROSITE" id="PS50893"/>
    </source>
</evidence>
<dbReference type="EMBL" id="AWSJ01000157">
    <property type="protein sequence ID" value="ERI09396.1"/>
    <property type="molecule type" value="Genomic_DNA"/>
</dbReference>
<dbReference type="SUPFAM" id="SSF52540">
    <property type="entry name" value="P-loop containing nucleoside triphosphate hydrolases"/>
    <property type="match status" value="1"/>
</dbReference>
<dbReference type="PROSITE" id="PS50893">
    <property type="entry name" value="ABC_TRANSPORTER_2"/>
    <property type="match status" value="1"/>
</dbReference>
<accession>U1YF36</accession>
<comment type="caution">
    <text evidence="5">The sequence shown here is derived from an EMBL/GenBank/DDBJ whole genome shotgun (WGS) entry which is preliminary data.</text>
</comment>
<dbReference type="Proteomes" id="UP000016511">
    <property type="component" value="Unassembled WGS sequence"/>
</dbReference>
<dbReference type="HOGENOM" id="CLU_000604_1_2_9"/>
<dbReference type="CDD" id="cd03230">
    <property type="entry name" value="ABC_DR_subfamily_A"/>
    <property type="match status" value="1"/>
</dbReference>
<dbReference type="GO" id="GO:0005524">
    <property type="term" value="F:ATP binding"/>
    <property type="evidence" value="ECO:0007669"/>
    <property type="project" value="UniProtKB-KW"/>
</dbReference>
<evidence type="ECO:0000313" key="5">
    <source>
        <dbReference type="EMBL" id="ERI09396.1"/>
    </source>
</evidence>
<dbReference type="PATRIC" id="fig|649747.3.peg.2271"/>
<evidence type="ECO:0000256" key="1">
    <source>
        <dbReference type="ARBA" id="ARBA00022448"/>
    </source>
</evidence>
<dbReference type="eggNOG" id="COG1131">
    <property type="taxonomic scope" value="Bacteria"/>
</dbReference>
<dbReference type="Pfam" id="PF00005">
    <property type="entry name" value="ABC_tran"/>
    <property type="match status" value="1"/>
</dbReference>
<protein>
    <submittedName>
        <fullName evidence="5">ABC transporter, ATP-binding protein</fullName>
    </submittedName>
</protein>